<gene>
    <name evidence="1" type="ORF">GT347_13285</name>
</gene>
<dbReference type="SUPFAM" id="SSF53474">
    <property type="entry name" value="alpha/beta-Hydrolases"/>
    <property type="match status" value="1"/>
</dbReference>
<keyword evidence="2" id="KW-1185">Reference proteome</keyword>
<proteinExistence type="predicted"/>
<organism evidence="1 2">
    <name type="scientific">Xylophilus rhododendri</name>
    <dbReference type="NCBI Taxonomy" id="2697032"/>
    <lineage>
        <taxon>Bacteria</taxon>
        <taxon>Pseudomonadati</taxon>
        <taxon>Pseudomonadota</taxon>
        <taxon>Betaproteobacteria</taxon>
        <taxon>Burkholderiales</taxon>
        <taxon>Xylophilus</taxon>
    </lineage>
</organism>
<sequence length="198" mass="21255">MTVARVLTVPGWHGSGPEHWQSRWEALYGYRRVEQHDWDRPLRGDWNARLEDEILAGAGAPTVLVAHSLGCALVAAWAAHSRNTRLVRAALLVAPPDLERDDLRAQLHGWSPLVLQRLPFISTVIASSDDPYASLARSREFAAAWGAALVDVGAQGHLNAASGLGDWPRAHAYLREAAGAAAVALPTAPVSTASTPLN</sequence>
<dbReference type="Gene3D" id="3.40.50.1820">
    <property type="entry name" value="alpha/beta hydrolase"/>
    <property type="match status" value="1"/>
</dbReference>
<accession>A0A857J724</accession>
<dbReference type="Pfam" id="PF06821">
    <property type="entry name" value="Ser_hydrolase"/>
    <property type="match status" value="1"/>
</dbReference>
<evidence type="ECO:0000313" key="1">
    <source>
        <dbReference type="EMBL" id="QHI98879.1"/>
    </source>
</evidence>
<keyword evidence="1" id="KW-0378">Hydrolase</keyword>
<protein>
    <submittedName>
        <fullName evidence="1">Alpha/beta fold hydrolase</fullName>
    </submittedName>
</protein>
<dbReference type="KEGG" id="xyk:GT347_13285"/>
<dbReference type="RefSeq" id="WP_160552478.1">
    <property type="nucleotide sequence ID" value="NZ_CP047650.1"/>
</dbReference>
<name>A0A857J724_9BURK</name>
<evidence type="ECO:0000313" key="2">
    <source>
        <dbReference type="Proteomes" id="UP000464787"/>
    </source>
</evidence>
<dbReference type="InterPro" id="IPR029058">
    <property type="entry name" value="AB_hydrolase_fold"/>
</dbReference>
<dbReference type="AlphaFoldDB" id="A0A857J724"/>
<dbReference type="GO" id="GO:0016787">
    <property type="term" value="F:hydrolase activity"/>
    <property type="evidence" value="ECO:0007669"/>
    <property type="project" value="UniProtKB-KW"/>
</dbReference>
<dbReference type="InterPro" id="IPR010662">
    <property type="entry name" value="RBBP9/YdeN"/>
</dbReference>
<reference evidence="1 2" key="1">
    <citation type="submission" date="2020-01" db="EMBL/GenBank/DDBJ databases">
        <title>Genome sequencing of strain KACC 21265.</title>
        <authorList>
            <person name="Heo J."/>
            <person name="Kim S.-J."/>
            <person name="Kim J.-S."/>
            <person name="Hong S.-B."/>
            <person name="Kwon S.-W."/>
        </authorList>
    </citation>
    <scope>NUCLEOTIDE SEQUENCE [LARGE SCALE GENOMIC DNA]</scope>
    <source>
        <strain evidence="1 2">KACC 21265</strain>
    </source>
</reference>
<dbReference type="Proteomes" id="UP000464787">
    <property type="component" value="Chromosome"/>
</dbReference>
<dbReference type="EMBL" id="CP047650">
    <property type="protein sequence ID" value="QHI98879.1"/>
    <property type="molecule type" value="Genomic_DNA"/>
</dbReference>